<evidence type="ECO:0000313" key="3">
    <source>
        <dbReference type="Proteomes" id="UP000699042"/>
    </source>
</evidence>
<organism evidence="2 3">
    <name type="scientific">Colletotrichum scovillei</name>
    <dbReference type="NCBI Taxonomy" id="1209932"/>
    <lineage>
        <taxon>Eukaryota</taxon>
        <taxon>Fungi</taxon>
        <taxon>Dikarya</taxon>
        <taxon>Ascomycota</taxon>
        <taxon>Pezizomycotina</taxon>
        <taxon>Sordariomycetes</taxon>
        <taxon>Hypocreomycetidae</taxon>
        <taxon>Glomerellales</taxon>
        <taxon>Glomerellaceae</taxon>
        <taxon>Colletotrichum</taxon>
        <taxon>Colletotrichum acutatum species complex</taxon>
    </lineage>
</organism>
<dbReference type="AlphaFoldDB" id="A0A9P7U7G0"/>
<accession>A0A9P7U7G0</accession>
<evidence type="ECO:0000313" key="2">
    <source>
        <dbReference type="EMBL" id="KAG7043123.1"/>
    </source>
</evidence>
<protein>
    <submittedName>
        <fullName evidence="2">Uncharacterized protein</fullName>
    </submittedName>
</protein>
<sequence length="105" mass="11746">MTPSPLDCRRPSPLQHPQCPIPSPRSISFPRQQCLTLKPTWKSEDDLYPRTQTLSAILSASKRGHFNFQSSSHICKQPHSPGSQGIVAIYASRGAKMFGRLVSWE</sequence>
<name>A0A9P7U7G0_9PEZI</name>
<gene>
    <name evidence="2" type="ORF">JMJ77_002834</name>
</gene>
<dbReference type="EMBL" id="JAESDN010000012">
    <property type="protein sequence ID" value="KAG7043123.1"/>
    <property type="molecule type" value="Genomic_DNA"/>
</dbReference>
<reference evidence="2" key="1">
    <citation type="submission" date="2021-05" db="EMBL/GenBank/DDBJ databases">
        <title>Comparative genomics of three Colletotrichum scovillei strains and genetic complementation revealed genes involved fungal growth and virulence on chili pepper.</title>
        <authorList>
            <person name="Hsieh D.-K."/>
            <person name="Chuang S.-C."/>
            <person name="Chen C.-Y."/>
            <person name="Chao Y.-T."/>
            <person name="Lu M.-Y.J."/>
            <person name="Lee M.-H."/>
            <person name="Shih M.-C."/>
        </authorList>
    </citation>
    <scope>NUCLEOTIDE SEQUENCE</scope>
    <source>
        <strain evidence="2">Coll-153</strain>
    </source>
</reference>
<feature type="region of interest" description="Disordered" evidence="1">
    <location>
        <begin position="1"/>
        <end position="27"/>
    </location>
</feature>
<dbReference type="Proteomes" id="UP000699042">
    <property type="component" value="Unassembled WGS sequence"/>
</dbReference>
<keyword evidence="3" id="KW-1185">Reference proteome</keyword>
<proteinExistence type="predicted"/>
<comment type="caution">
    <text evidence="2">The sequence shown here is derived from an EMBL/GenBank/DDBJ whole genome shotgun (WGS) entry which is preliminary data.</text>
</comment>
<evidence type="ECO:0000256" key="1">
    <source>
        <dbReference type="SAM" id="MobiDB-lite"/>
    </source>
</evidence>